<dbReference type="InterPro" id="IPR011547">
    <property type="entry name" value="SLC26A/SulP_dom"/>
</dbReference>
<keyword evidence="9" id="KW-1185">Reference proteome</keyword>
<feature type="transmembrane region" description="Helical" evidence="6">
    <location>
        <begin position="462"/>
        <end position="493"/>
    </location>
</feature>
<feature type="transmembrane region" description="Helical" evidence="6">
    <location>
        <begin position="284"/>
        <end position="301"/>
    </location>
</feature>
<keyword evidence="4 6" id="KW-0472">Membrane</keyword>
<proteinExistence type="predicted"/>
<reference evidence="9" key="1">
    <citation type="submission" date="2019-09" db="EMBL/GenBank/DDBJ databases">
        <title>Bird 10,000 Genomes (B10K) Project - Family phase.</title>
        <authorList>
            <person name="Zhang G."/>
        </authorList>
    </citation>
    <scope>NUCLEOTIDE SEQUENCE [LARGE SCALE GENOMIC DNA]</scope>
</reference>
<evidence type="ECO:0000259" key="7">
    <source>
        <dbReference type="PROSITE" id="PS50801"/>
    </source>
</evidence>
<feature type="domain" description="STAS" evidence="7">
    <location>
        <begin position="517"/>
        <end position="746"/>
    </location>
</feature>
<name>A0A7L1S726_9PASS</name>
<feature type="transmembrane region" description="Helical" evidence="6">
    <location>
        <begin position="219"/>
        <end position="241"/>
    </location>
</feature>
<evidence type="ECO:0000256" key="5">
    <source>
        <dbReference type="SAM" id="MobiDB-lite"/>
    </source>
</evidence>
<feature type="transmembrane region" description="Helical" evidence="6">
    <location>
        <begin position="404"/>
        <end position="424"/>
    </location>
</feature>
<gene>
    <name evidence="8" type="primary">Slc26a9</name>
    <name evidence="8" type="ORF">LOCOCH_R05044</name>
</gene>
<comment type="subcellular location">
    <subcellularLocation>
        <location evidence="1">Membrane</location>
        <topology evidence="1">Multi-pass membrane protein</topology>
    </subcellularLocation>
</comment>
<feature type="transmembrane region" description="Helical" evidence="6">
    <location>
        <begin position="333"/>
        <end position="351"/>
    </location>
</feature>
<dbReference type="InterPro" id="IPR002645">
    <property type="entry name" value="STAS_dom"/>
</dbReference>
<evidence type="ECO:0000256" key="6">
    <source>
        <dbReference type="SAM" id="Phobius"/>
    </source>
</evidence>
<keyword evidence="3 6" id="KW-1133">Transmembrane helix</keyword>
<dbReference type="PROSITE" id="PS50801">
    <property type="entry name" value="STAS"/>
    <property type="match status" value="1"/>
</dbReference>
<dbReference type="Pfam" id="PF00916">
    <property type="entry name" value="Sulfate_transp"/>
    <property type="match status" value="1"/>
</dbReference>
<evidence type="ECO:0000256" key="2">
    <source>
        <dbReference type="ARBA" id="ARBA00022692"/>
    </source>
</evidence>
<dbReference type="GO" id="GO:0016020">
    <property type="term" value="C:membrane"/>
    <property type="evidence" value="ECO:0007669"/>
    <property type="project" value="UniProtKB-SubCell"/>
</dbReference>
<feature type="non-terminal residue" evidence="8">
    <location>
        <position position="1"/>
    </location>
</feature>
<accession>A0A7L1S726</accession>
<dbReference type="InterPro" id="IPR036513">
    <property type="entry name" value="STAS_dom_sf"/>
</dbReference>
<dbReference type="GO" id="GO:0055085">
    <property type="term" value="P:transmembrane transport"/>
    <property type="evidence" value="ECO:0007669"/>
    <property type="project" value="InterPro"/>
</dbReference>
<dbReference type="PANTHER" id="PTHR11814">
    <property type="entry name" value="SULFATE TRANSPORTER"/>
    <property type="match status" value="1"/>
</dbReference>
<dbReference type="Proteomes" id="UP000572057">
    <property type="component" value="Unassembled WGS sequence"/>
</dbReference>
<feature type="transmembrane region" description="Helical" evidence="6">
    <location>
        <begin position="108"/>
        <end position="135"/>
    </location>
</feature>
<feature type="region of interest" description="Disordered" evidence="5">
    <location>
        <begin position="632"/>
        <end position="659"/>
    </location>
</feature>
<evidence type="ECO:0000256" key="1">
    <source>
        <dbReference type="ARBA" id="ARBA00004141"/>
    </source>
</evidence>
<feature type="compositionally biased region" description="Low complexity" evidence="5">
    <location>
        <begin position="644"/>
        <end position="656"/>
    </location>
</feature>
<dbReference type="CDD" id="cd07042">
    <property type="entry name" value="STAS_SulP_like_sulfate_transporter"/>
    <property type="match status" value="1"/>
</dbReference>
<feature type="transmembrane region" description="Helical" evidence="6">
    <location>
        <begin position="172"/>
        <end position="199"/>
    </location>
</feature>
<evidence type="ECO:0000256" key="4">
    <source>
        <dbReference type="ARBA" id="ARBA00023136"/>
    </source>
</evidence>
<dbReference type="Pfam" id="PF01740">
    <property type="entry name" value="STAS"/>
    <property type="match status" value="1"/>
</dbReference>
<sequence length="802" mass="87692">MSQARPRYAIERPAYSVSLFDEEFEKKTRTYPVGEKLRNLFRCSAARFKLTLFRLFPILAWLPKYKIKDYTLPDVLGGLSAGTIQVPQGMAFALLANLPPVNGLYSSFFPLLPYFFLGGIHQMVPGTFAVISIIVGNICNELAPESDFQYFNHTSNETRVNSTALEVARLQISATLACLTAVIQLCLGFLQFGFVAIYLSESFIRGFMTAAGLQILISVLKYVFGLTVPSYTGPLAIVYTFIDICKGLPQTNLASLVYAVVSAVLLIIVKELNLKYMKKIRLPIPMEIIIVIVATAISGSFNMPDKYGMPIVGKISMGFPAPTLPLVSRWKDMVGTAFSLAIVGYVINLAMGRTLAAKHGYDVDPNQVLPGLGQPGAAASALRREGKSSGREGEASDFLPSSQVASFFVALVVMVTMLSLGIYLEPLPKSVLGALIAVNLKNSLKQLADPFYLWKKSKLDCLVWLVSFLSAFFLSLPYGVAVGVGFSVLVVVFHTQFRNGSALGQVTSTDIYKNPKTYNKVHEVNGIKIVTYCSPLYFANSEIFREKIIAKTGVDPGKVYLARRKFVKQQAKGTAQPPAMLPKFLLKENKTLSLQELQKDFESASPTDTNNNQTTANGASISYITFHPPALGAGPGQSPREEPGSSSSSALQGSTLRDTDPVLTAPPHVSFHTIILDMSGVCFVDLMGTKALSKLCSSYQKIGIKVFLANVHAQVFDDISTGGVFEEGGLDRSHIFLSIHDAVLFALASIREFVHPPILEERPTQTELSIYEESVDESSAEYKNLEEEMFGSMFHSETQTAL</sequence>
<dbReference type="Gene3D" id="3.30.750.24">
    <property type="entry name" value="STAS domain"/>
    <property type="match status" value="1"/>
</dbReference>
<dbReference type="EMBL" id="VXBM01001989">
    <property type="protein sequence ID" value="NXO45125.1"/>
    <property type="molecule type" value="Genomic_DNA"/>
</dbReference>
<dbReference type="AlphaFoldDB" id="A0A7L1S726"/>
<evidence type="ECO:0000313" key="8">
    <source>
        <dbReference type="EMBL" id="NXO45125.1"/>
    </source>
</evidence>
<keyword evidence="2 6" id="KW-0812">Transmembrane</keyword>
<evidence type="ECO:0000313" key="9">
    <source>
        <dbReference type="Proteomes" id="UP000572057"/>
    </source>
</evidence>
<feature type="non-terminal residue" evidence="8">
    <location>
        <position position="802"/>
    </location>
</feature>
<dbReference type="SUPFAM" id="SSF52091">
    <property type="entry name" value="SpoIIaa-like"/>
    <property type="match status" value="1"/>
</dbReference>
<comment type="caution">
    <text evidence="8">The sequence shown here is derived from an EMBL/GenBank/DDBJ whole genome shotgun (WGS) entry which is preliminary data.</text>
</comment>
<protein>
    <submittedName>
        <fullName evidence="8">S26A9 protein</fullName>
    </submittedName>
</protein>
<organism evidence="8 9">
    <name type="scientific">Helopsaltes ochotensis</name>
    <name type="common">Middendorff's grasshopper-warbler</name>
    <dbReference type="NCBI Taxonomy" id="3150915"/>
    <lineage>
        <taxon>Eukaryota</taxon>
        <taxon>Metazoa</taxon>
        <taxon>Chordata</taxon>
        <taxon>Craniata</taxon>
        <taxon>Vertebrata</taxon>
        <taxon>Euteleostomi</taxon>
        <taxon>Archelosauria</taxon>
        <taxon>Archosauria</taxon>
        <taxon>Dinosauria</taxon>
        <taxon>Saurischia</taxon>
        <taxon>Theropoda</taxon>
        <taxon>Coelurosauria</taxon>
        <taxon>Aves</taxon>
        <taxon>Neognathae</taxon>
        <taxon>Neoaves</taxon>
        <taxon>Telluraves</taxon>
        <taxon>Australaves</taxon>
        <taxon>Passeriformes</taxon>
        <taxon>Sylvioidea</taxon>
        <taxon>Locustellidae</taxon>
        <taxon>Helopsaltes</taxon>
    </lineage>
</organism>
<dbReference type="InterPro" id="IPR001902">
    <property type="entry name" value="SLC26A/SulP_fam"/>
</dbReference>
<dbReference type="OrthoDB" id="288203at2759"/>
<evidence type="ECO:0000256" key="3">
    <source>
        <dbReference type="ARBA" id="ARBA00022989"/>
    </source>
</evidence>
<feature type="transmembrane region" description="Helical" evidence="6">
    <location>
        <begin position="253"/>
        <end position="272"/>
    </location>
</feature>